<organism evidence="1 2">
    <name type="scientific">Arctia plantaginis</name>
    <name type="common">Wood tiger moth</name>
    <name type="synonym">Phalaena plantaginis</name>
    <dbReference type="NCBI Taxonomy" id="874455"/>
    <lineage>
        <taxon>Eukaryota</taxon>
        <taxon>Metazoa</taxon>
        <taxon>Ecdysozoa</taxon>
        <taxon>Arthropoda</taxon>
        <taxon>Hexapoda</taxon>
        <taxon>Insecta</taxon>
        <taxon>Pterygota</taxon>
        <taxon>Neoptera</taxon>
        <taxon>Endopterygota</taxon>
        <taxon>Lepidoptera</taxon>
        <taxon>Glossata</taxon>
        <taxon>Ditrysia</taxon>
        <taxon>Noctuoidea</taxon>
        <taxon>Erebidae</taxon>
        <taxon>Arctiinae</taxon>
        <taxon>Arctia</taxon>
    </lineage>
</organism>
<protein>
    <submittedName>
        <fullName evidence="1">Uncharacterized protein</fullName>
    </submittedName>
</protein>
<dbReference type="OrthoDB" id="1470350at2759"/>
<sequence length="80" mass="9068">MQVVENIGLVLKVVQGNQFFPEISTNNEVQIIRAHDSSVRRKVTKGRRGKPISRIYSTEVSVLARQVQSLRKAKTTYAIK</sequence>
<accession>A0A8S1AWH1</accession>
<dbReference type="EMBL" id="CADEBD010000360">
    <property type="protein sequence ID" value="CAB3251494.1"/>
    <property type="molecule type" value="Genomic_DNA"/>
</dbReference>
<evidence type="ECO:0000313" key="1">
    <source>
        <dbReference type="EMBL" id="CAB3251494.1"/>
    </source>
</evidence>
<gene>
    <name evidence="1" type="ORF">APLA_LOCUS13633</name>
</gene>
<evidence type="ECO:0000313" key="2">
    <source>
        <dbReference type="Proteomes" id="UP000494256"/>
    </source>
</evidence>
<name>A0A8S1AWH1_ARCPL</name>
<dbReference type="AlphaFoldDB" id="A0A8S1AWH1"/>
<dbReference type="Proteomes" id="UP000494256">
    <property type="component" value="Unassembled WGS sequence"/>
</dbReference>
<comment type="caution">
    <text evidence="1">The sequence shown here is derived from an EMBL/GenBank/DDBJ whole genome shotgun (WGS) entry which is preliminary data.</text>
</comment>
<reference evidence="1 2" key="1">
    <citation type="submission" date="2020-04" db="EMBL/GenBank/DDBJ databases">
        <authorList>
            <person name="Wallbank WR R."/>
            <person name="Pardo Diaz C."/>
            <person name="Kozak K."/>
            <person name="Martin S."/>
            <person name="Jiggins C."/>
            <person name="Moest M."/>
            <person name="Warren A I."/>
            <person name="Byers J.R.P. K."/>
            <person name="Montejo-Kovacevich G."/>
            <person name="Yen C E."/>
        </authorList>
    </citation>
    <scope>NUCLEOTIDE SEQUENCE [LARGE SCALE GENOMIC DNA]</scope>
</reference>
<proteinExistence type="predicted"/>